<dbReference type="EMBL" id="HG992979">
    <property type="protein sequence ID" value="CAE7027602.1"/>
    <property type="molecule type" value="Genomic_DNA"/>
</dbReference>
<feature type="compositionally biased region" description="Polar residues" evidence="1">
    <location>
        <begin position="44"/>
        <end position="53"/>
    </location>
</feature>
<feature type="compositionally biased region" description="Polar residues" evidence="1">
    <location>
        <begin position="138"/>
        <end position="159"/>
    </location>
</feature>
<sequence length="755" mass="84593">MQSDSKNAKFAFVNSKVVDSDTDTDTETMGSAYRTPSPAREGYISSSNINLPQRASEASEVEPSEHEDYQQCNQNRELEVARHKDGFGTQPRNSEDTGDYAEVLDLSNEPKTPTKKQFRNLWHGLPSPDTPTFQYPLSGTSSADVSKTTDDTQGIYDSSSDCKDVTTAQETTEGDAVLARELEDSTSPRMMRRSTRLCRLPKRTYNLQPSTAVAPRIVPKLHAHSKSTAHPEADFSIVTIKSDPISFEGLPSLHSTDWDLQYPPGGSTHPSYPYPNLDPRLIFHQAYVPIVNDLPDIKRFPNLVLPMGWKHVSWSGLLPIAFDPYHQAFKLTPVGPMPLTCEELHQGGLHKYVPGGELHPEYAMLPDMLKFSDGSDAEVYNFDGVDWTLPWQGNINFYPSATNDCHDQYGFDSTTSETLAFAITYPWNEHRDCPNQVFDVSDAWRWLSAKEINPTADFTPTPDKRWFGTGAFRAKRRLKSPIPELMMLALRPTESSSVKDSSALLQNQDTLKTNNLFCAFKSVATPSYVDITLLGDTEFTLLELLSYFPQHYNWGHAAERLSQAGVGPTVIRDFIIMTRGLRGDEIITSSSMSTATRAARRRDVVKAEEADIDEVSRDTPTPMPVSIIDISTNYTAEAWTYDVWDKIDYPLLALAHGLQMLPSGPDAGPLTALILWCRKKERYQVLLSEVPELLKEAGIEALIEPGENDCPDKEVVKRHAEALKKDRLRAVREAGLAKRALEASEEKIPKRRRMN</sequence>
<feature type="region of interest" description="Disordered" evidence="1">
    <location>
        <begin position="138"/>
        <end position="169"/>
    </location>
</feature>
<feature type="region of interest" description="Disordered" evidence="1">
    <location>
        <begin position="1"/>
        <end position="71"/>
    </location>
</feature>
<name>A0A6S6VYU8_9PLEO</name>
<organism evidence="2 3">
    <name type="scientific">Pyrenophora teres f. teres</name>
    <dbReference type="NCBI Taxonomy" id="97479"/>
    <lineage>
        <taxon>Eukaryota</taxon>
        <taxon>Fungi</taxon>
        <taxon>Dikarya</taxon>
        <taxon>Ascomycota</taxon>
        <taxon>Pezizomycotina</taxon>
        <taxon>Dothideomycetes</taxon>
        <taxon>Pleosporomycetidae</taxon>
        <taxon>Pleosporales</taxon>
        <taxon>Pleosporineae</taxon>
        <taxon>Pleosporaceae</taxon>
        <taxon>Pyrenophora</taxon>
    </lineage>
</organism>
<proteinExistence type="predicted"/>
<gene>
    <name evidence="2" type="ORF">PTTW11_04276</name>
</gene>
<evidence type="ECO:0000313" key="3">
    <source>
        <dbReference type="Proteomes" id="UP000472372"/>
    </source>
</evidence>
<evidence type="ECO:0000256" key="1">
    <source>
        <dbReference type="SAM" id="MobiDB-lite"/>
    </source>
</evidence>
<accession>A0A6S6VYU8</accession>
<reference evidence="2" key="1">
    <citation type="submission" date="2021-02" db="EMBL/GenBank/DDBJ databases">
        <authorList>
            <person name="Syme A R."/>
            <person name="Syme A R."/>
            <person name="Moolhuijzen P."/>
        </authorList>
    </citation>
    <scope>NUCLEOTIDE SEQUENCE</scope>
    <source>
        <strain evidence="2">W1-1</strain>
    </source>
</reference>
<evidence type="ECO:0000313" key="2">
    <source>
        <dbReference type="EMBL" id="CAE7027602.1"/>
    </source>
</evidence>
<protein>
    <submittedName>
        <fullName evidence="2">Uncharacterized protein</fullName>
    </submittedName>
</protein>
<dbReference type="AlphaFoldDB" id="A0A6S6VYU8"/>
<dbReference type="Proteomes" id="UP000472372">
    <property type="component" value="Chromosome 3"/>
</dbReference>